<name>A0A9P8W739_9HYPO</name>
<dbReference type="Proteomes" id="UP000777438">
    <property type="component" value="Unassembled WGS sequence"/>
</dbReference>
<gene>
    <name evidence="1" type="ORF">B0T10DRAFT_595249</name>
</gene>
<dbReference type="EMBL" id="JAGPYM010000008">
    <property type="protein sequence ID" value="KAH6891109.1"/>
    <property type="molecule type" value="Genomic_DNA"/>
</dbReference>
<comment type="caution">
    <text evidence="1">The sequence shown here is derived from an EMBL/GenBank/DDBJ whole genome shotgun (WGS) entry which is preliminary data.</text>
</comment>
<accession>A0A9P8W739</accession>
<dbReference type="AlphaFoldDB" id="A0A9P8W739"/>
<evidence type="ECO:0000313" key="2">
    <source>
        <dbReference type="Proteomes" id="UP000777438"/>
    </source>
</evidence>
<dbReference type="OrthoDB" id="10039566at2759"/>
<evidence type="ECO:0000313" key="1">
    <source>
        <dbReference type="EMBL" id="KAH6891109.1"/>
    </source>
</evidence>
<protein>
    <submittedName>
        <fullName evidence="1">Uncharacterized protein</fullName>
    </submittedName>
</protein>
<proteinExistence type="predicted"/>
<organism evidence="1 2">
    <name type="scientific">Thelonectria olida</name>
    <dbReference type="NCBI Taxonomy" id="1576542"/>
    <lineage>
        <taxon>Eukaryota</taxon>
        <taxon>Fungi</taxon>
        <taxon>Dikarya</taxon>
        <taxon>Ascomycota</taxon>
        <taxon>Pezizomycotina</taxon>
        <taxon>Sordariomycetes</taxon>
        <taxon>Hypocreomycetidae</taxon>
        <taxon>Hypocreales</taxon>
        <taxon>Nectriaceae</taxon>
        <taxon>Thelonectria</taxon>
    </lineage>
</organism>
<reference evidence="1 2" key="1">
    <citation type="journal article" date="2021" name="Nat. Commun.">
        <title>Genetic determinants of endophytism in the Arabidopsis root mycobiome.</title>
        <authorList>
            <person name="Mesny F."/>
            <person name="Miyauchi S."/>
            <person name="Thiergart T."/>
            <person name="Pickel B."/>
            <person name="Atanasova L."/>
            <person name="Karlsson M."/>
            <person name="Huettel B."/>
            <person name="Barry K.W."/>
            <person name="Haridas S."/>
            <person name="Chen C."/>
            <person name="Bauer D."/>
            <person name="Andreopoulos W."/>
            <person name="Pangilinan J."/>
            <person name="LaButti K."/>
            <person name="Riley R."/>
            <person name="Lipzen A."/>
            <person name="Clum A."/>
            <person name="Drula E."/>
            <person name="Henrissat B."/>
            <person name="Kohler A."/>
            <person name="Grigoriev I.V."/>
            <person name="Martin F.M."/>
            <person name="Hacquard S."/>
        </authorList>
    </citation>
    <scope>NUCLEOTIDE SEQUENCE [LARGE SCALE GENOMIC DNA]</scope>
    <source>
        <strain evidence="1 2">MPI-CAGE-CH-0241</strain>
    </source>
</reference>
<keyword evidence="2" id="KW-1185">Reference proteome</keyword>
<sequence length="227" mass="24378">MSAELVGHGFNAGDVTLGMQLFPSSIRYEGLCSADWSLGNIQSGITAPLTANPACTLFQRRACVGASAAGWLRMHGRISRYISVHVFVMRERVSQSTATALCTGSVAGATGCCWKNCFSPTQVDTSTVGFPVHRVNYDPLSSFFFASYAPTYLRAARIAQETVESNSNNAIMNVADSALFKEYARPVLQTQQTTTRWSFLPLAVVGFVASVFGLGGTETSLSDTSEE</sequence>